<keyword evidence="1" id="KW-0472">Membrane</keyword>
<feature type="transmembrane region" description="Helical" evidence="1">
    <location>
        <begin position="20"/>
        <end position="39"/>
    </location>
</feature>
<evidence type="ECO:0000313" key="2">
    <source>
        <dbReference type="EMBL" id="PVD21420.1"/>
    </source>
</evidence>
<dbReference type="InterPro" id="IPR052954">
    <property type="entry name" value="GPCR-Ligand_Int"/>
</dbReference>
<sequence length="187" mass="21098">MLTENPEVFEVWSMMSSVIWVYGALLLGLVMNIMLIVSLSRHRRQRRAITTNDGHDGKERQVRQMTVTIMVASLVFVVLNLPLVTNAIFTYLYSDYGYFGPKRYTFLFLQSLGTAMSCMSFCTDFLTFVALSSAYRATLTSLLASLCEIFPFKKKVFIGWDNNEVTSSSLSGRCTEKSDVAQVDGNM</sequence>
<accession>A0A2T7NJR3</accession>
<dbReference type="PANTHER" id="PTHR46641">
    <property type="entry name" value="FMRFAMIDE RECEPTOR-RELATED"/>
    <property type="match status" value="1"/>
</dbReference>
<comment type="caution">
    <text evidence="2">The sequence shown here is derived from an EMBL/GenBank/DDBJ whole genome shotgun (WGS) entry which is preliminary data.</text>
</comment>
<dbReference type="PANTHER" id="PTHR46641:SF2">
    <property type="entry name" value="FMRFAMIDE RECEPTOR"/>
    <property type="match status" value="1"/>
</dbReference>
<proteinExistence type="predicted"/>
<feature type="transmembrane region" description="Helical" evidence="1">
    <location>
        <begin position="67"/>
        <end position="94"/>
    </location>
</feature>
<reference evidence="2 3" key="1">
    <citation type="submission" date="2018-04" db="EMBL/GenBank/DDBJ databases">
        <title>The genome of golden apple snail Pomacea canaliculata provides insight into stress tolerance and invasive adaptation.</title>
        <authorList>
            <person name="Liu C."/>
            <person name="Liu B."/>
            <person name="Ren Y."/>
            <person name="Zhang Y."/>
            <person name="Wang H."/>
            <person name="Li S."/>
            <person name="Jiang F."/>
            <person name="Yin L."/>
            <person name="Zhang G."/>
            <person name="Qian W."/>
            <person name="Fan W."/>
        </authorList>
    </citation>
    <scope>NUCLEOTIDE SEQUENCE [LARGE SCALE GENOMIC DNA]</scope>
    <source>
        <strain evidence="2">SZHN2017</strain>
        <tissue evidence="2">Muscle</tissue>
    </source>
</reference>
<keyword evidence="3" id="KW-1185">Reference proteome</keyword>
<gene>
    <name evidence="2" type="ORF">C0Q70_19593</name>
</gene>
<evidence type="ECO:0008006" key="4">
    <source>
        <dbReference type="Google" id="ProtNLM"/>
    </source>
</evidence>
<dbReference type="InterPro" id="IPR019427">
    <property type="entry name" value="7TM_GPCR_serpentine_rcpt_Srw"/>
</dbReference>
<dbReference type="OrthoDB" id="6127074at2759"/>
<dbReference type="EMBL" id="PZQS01000012">
    <property type="protein sequence ID" value="PVD21420.1"/>
    <property type="molecule type" value="Genomic_DNA"/>
</dbReference>
<keyword evidence="1" id="KW-0812">Transmembrane</keyword>
<keyword evidence="1" id="KW-1133">Transmembrane helix</keyword>
<organism evidence="2 3">
    <name type="scientific">Pomacea canaliculata</name>
    <name type="common">Golden apple snail</name>
    <dbReference type="NCBI Taxonomy" id="400727"/>
    <lineage>
        <taxon>Eukaryota</taxon>
        <taxon>Metazoa</taxon>
        <taxon>Spiralia</taxon>
        <taxon>Lophotrochozoa</taxon>
        <taxon>Mollusca</taxon>
        <taxon>Gastropoda</taxon>
        <taxon>Caenogastropoda</taxon>
        <taxon>Architaenioglossa</taxon>
        <taxon>Ampullarioidea</taxon>
        <taxon>Ampullariidae</taxon>
        <taxon>Pomacea</taxon>
    </lineage>
</organism>
<feature type="transmembrane region" description="Helical" evidence="1">
    <location>
        <begin position="106"/>
        <end position="131"/>
    </location>
</feature>
<name>A0A2T7NJR3_POMCA</name>
<dbReference type="Gene3D" id="1.20.1070.10">
    <property type="entry name" value="Rhodopsin 7-helix transmembrane proteins"/>
    <property type="match status" value="1"/>
</dbReference>
<protein>
    <recommendedName>
        <fullName evidence="4">G-protein coupled receptors family 1 profile domain-containing protein</fullName>
    </recommendedName>
</protein>
<evidence type="ECO:0000256" key="1">
    <source>
        <dbReference type="SAM" id="Phobius"/>
    </source>
</evidence>
<evidence type="ECO:0000313" key="3">
    <source>
        <dbReference type="Proteomes" id="UP000245119"/>
    </source>
</evidence>
<dbReference type="GO" id="GO:0008528">
    <property type="term" value="F:G protein-coupled peptide receptor activity"/>
    <property type="evidence" value="ECO:0007669"/>
    <property type="project" value="InterPro"/>
</dbReference>
<dbReference type="SUPFAM" id="SSF81321">
    <property type="entry name" value="Family A G protein-coupled receptor-like"/>
    <property type="match status" value="1"/>
</dbReference>
<dbReference type="Pfam" id="PF10324">
    <property type="entry name" value="7TM_GPCR_Srw"/>
    <property type="match status" value="1"/>
</dbReference>
<dbReference type="Proteomes" id="UP000245119">
    <property type="component" value="Linkage Group LG12"/>
</dbReference>
<dbReference type="AlphaFoldDB" id="A0A2T7NJR3"/>